<name>A0AAW0SVW6_SCYPA</name>
<proteinExistence type="predicted"/>
<keyword evidence="1" id="KW-0862">Zinc</keyword>
<keyword evidence="1" id="KW-0479">Metal-binding</keyword>
<dbReference type="PROSITE" id="PS00028">
    <property type="entry name" value="ZINC_FINGER_C2H2_1"/>
    <property type="match status" value="2"/>
</dbReference>
<feature type="domain" description="C2H2-type" evidence="2">
    <location>
        <begin position="318"/>
        <end position="347"/>
    </location>
</feature>
<dbReference type="PROSITE" id="PS50157">
    <property type="entry name" value="ZINC_FINGER_C2H2_2"/>
    <property type="match status" value="2"/>
</dbReference>
<dbReference type="InterPro" id="IPR036236">
    <property type="entry name" value="Znf_C2H2_sf"/>
</dbReference>
<comment type="caution">
    <text evidence="3">The sequence shown here is derived from an EMBL/GenBank/DDBJ whole genome shotgun (WGS) entry which is preliminary data.</text>
</comment>
<evidence type="ECO:0000313" key="3">
    <source>
        <dbReference type="EMBL" id="KAK8379549.1"/>
    </source>
</evidence>
<protein>
    <recommendedName>
        <fullName evidence="2">C2H2-type domain-containing protein</fullName>
    </recommendedName>
</protein>
<keyword evidence="1" id="KW-0863">Zinc-finger</keyword>
<evidence type="ECO:0000313" key="4">
    <source>
        <dbReference type="Proteomes" id="UP001487740"/>
    </source>
</evidence>
<dbReference type="GO" id="GO:0008270">
    <property type="term" value="F:zinc ion binding"/>
    <property type="evidence" value="ECO:0007669"/>
    <property type="project" value="UniProtKB-KW"/>
</dbReference>
<dbReference type="Gene3D" id="3.30.160.60">
    <property type="entry name" value="Classic Zinc Finger"/>
    <property type="match status" value="1"/>
</dbReference>
<dbReference type="Proteomes" id="UP001487740">
    <property type="component" value="Unassembled WGS sequence"/>
</dbReference>
<dbReference type="SUPFAM" id="SSF57667">
    <property type="entry name" value="beta-beta-alpha zinc fingers"/>
    <property type="match status" value="1"/>
</dbReference>
<keyword evidence="4" id="KW-1185">Reference proteome</keyword>
<dbReference type="SMART" id="SM00355">
    <property type="entry name" value="ZnF_C2H2"/>
    <property type="match status" value="2"/>
</dbReference>
<organism evidence="3 4">
    <name type="scientific">Scylla paramamosain</name>
    <name type="common">Mud crab</name>
    <dbReference type="NCBI Taxonomy" id="85552"/>
    <lineage>
        <taxon>Eukaryota</taxon>
        <taxon>Metazoa</taxon>
        <taxon>Ecdysozoa</taxon>
        <taxon>Arthropoda</taxon>
        <taxon>Crustacea</taxon>
        <taxon>Multicrustacea</taxon>
        <taxon>Malacostraca</taxon>
        <taxon>Eumalacostraca</taxon>
        <taxon>Eucarida</taxon>
        <taxon>Decapoda</taxon>
        <taxon>Pleocyemata</taxon>
        <taxon>Brachyura</taxon>
        <taxon>Eubrachyura</taxon>
        <taxon>Portunoidea</taxon>
        <taxon>Portunidae</taxon>
        <taxon>Portuninae</taxon>
        <taxon>Scylla</taxon>
    </lineage>
</organism>
<dbReference type="EMBL" id="JARAKH010000043">
    <property type="protein sequence ID" value="KAK8379549.1"/>
    <property type="molecule type" value="Genomic_DNA"/>
</dbReference>
<sequence length="349" mass="38046">MQLSLEYKIFPVKLQAQTSLWVDLWVCSQVGAGGRGGSAGRGSLPPRAAPGPLPAPVYNGYAVQTPPRCCRRCTAGMSLLRRRPSGRRRHLPRRRVGFAQRNWREGVLTGRTATLAGRTSVQHNHHESCCCCCCHHAQLLHSPPPPPSLPLSLCPLPALPQQASPPFQNIPCPTLPRHAPVMPRPRRSFAACRGCHSSPAVLSCALRRGPGPQPRGLARAPGWGLGPAGRSACGCVVLLVCGVRGEWLWPSAGAVRCTAAVAAAWLTRADGSSLSPPPGIMRSFEPLPCPICQRTYSSPGNLKQHLENIHMSCNELNFECRICGNKFKSKWYLHKHLHRAHHIRGRKEI</sequence>
<evidence type="ECO:0000259" key="2">
    <source>
        <dbReference type="PROSITE" id="PS50157"/>
    </source>
</evidence>
<reference evidence="3 4" key="1">
    <citation type="submission" date="2023-03" db="EMBL/GenBank/DDBJ databases">
        <title>High-quality genome of Scylla paramamosain provides insights in environmental adaptation.</title>
        <authorList>
            <person name="Zhang L."/>
        </authorList>
    </citation>
    <scope>NUCLEOTIDE SEQUENCE [LARGE SCALE GENOMIC DNA]</scope>
    <source>
        <strain evidence="3">LZ_2023a</strain>
        <tissue evidence="3">Muscle</tissue>
    </source>
</reference>
<accession>A0AAW0SVW6</accession>
<dbReference type="Pfam" id="PF00096">
    <property type="entry name" value="zf-C2H2"/>
    <property type="match status" value="1"/>
</dbReference>
<gene>
    <name evidence="3" type="ORF">O3P69_019464</name>
</gene>
<evidence type="ECO:0000256" key="1">
    <source>
        <dbReference type="PROSITE-ProRule" id="PRU00042"/>
    </source>
</evidence>
<dbReference type="AlphaFoldDB" id="A0AAW0SVW6"/>
<dbReference type="InterPro" id="IPR013087">
    <property type="entry name" value="Znf_C2H2_type"/>
</dbReference>
<feature type="domain" description="C2H2-type" evidence="2">
    <location>
        <begin position="287"/>
        <end position="315"/>
    </location>
</feature>